<evidence type="ECO:0000313" key="8">
    <source>
        <dbReference type="EMBL" id="MDQ0164121.1"/>
    </source>
</evidence>
<feature type="transmembrane region" description="Helical" evidence="6">
    <location>
        <begin position="62"/>
        <end position="80"/>
    </location>
</feature>
<feature type="transmembrane region" description="Helical" evidence="6">
    <location>
        <begin position="428"/>
        <end position="452"/>
    </location>
</feature>
<dbReference type="Pfam" id="PF00753">
    <property type="entry name" value="Lactamase_B"/>
    <property type="match status" value="1"/>
</dbReference>
<dbReference type="InterPro" id="IPR025405">
    <property type="entry name" value="DUF4131"/>
</dbReference>
<feature type="domain" description="Metallo-beta-lactamase" evidence="7">
    <location>
        <begin position="554"/>
        <end position="770"/>
    </location>
</feature>
<dbReference type="Pfam" id="PF03772">
    <property type="entry name" value="Competence"/>
    <property type="match status" value="1"/>
</dbReference>
<feature type="transmembrane region" description="Helical" evidence="6">
    <location>
        <begin position="300"/>
        <end position="316"/>
    </location>
</feature>
<evidence type="ECO:0000256" key="5">
    <source>
        <dbReference type="ARBA" id="ARBA00023136"/>
    </source>
</evidence>
<evidence type="ECO:0000256" key="1">
    <source>
        <dbReference type="ARBA" id="ARBA00004651"/>
    </source>
</evidence>
<dbReference type="Proteomes" id="UP001235840">
    <property type="component" value="Unassembled WGS sequence"/>
</dbReference>
<dbReference type="RefSeq" id="WP_307389270.1">
    <property type="nucleotide sequence ID" value="NZ_BAAADK010000009.1"/>
</dbReference>
<reference evidence="8 9" key="1">
    <citation type="submission" date="2023-07" db="EMBL/GenBank/DDBJ databases">
        <title>Genomic Encyclopedia of Type Strains, Phase IV (KMG-IV): sequencing the most valuable type-strain genomes for metagenomic binning, comparative biology and taxonomic classification.</title>
        <authorList>
            <person name="Goeker M."/>
        </authorList>
    </citation>
    <scope>NUCLEOTIDE SEQUENCE [LARGE SCALE GENOMIC DNA]</scope>
    <source>
        <strain evidence="8 9">DSM 12751</strain>
    </source>
</reference>
<accession>A0ABT9VT09</accession>
<dbReference type="CDD" id="cd07731">
    <property type="entry name" value="ComA-like_MBL-fold"/>
    <property type="match status" value="1"/>
</dbReference>
<dbReference type="SMART" id="SM00849">
    <property type="entry name" value="Lactamase_B"/>
    <property type="match status" value="1"/>
</dbReference>
<evidence type="ECO:0000256" key="2">
    <source>
        <dbReference type="ARBA" id="ARBA00022475"/>
    </source>
</evidence>
<dbReference type="InterPro" id="IPR035681">
    <property type="entry name" value="ComA-like_MBL"/>
</dbReference>
<dbReference type="PANTHER" id="PTHR30619">
    <property type="entry name" value="DNA INTERNALIZATION/COMPETENCE PROTEIN COMEC/REC2"/>
    <property type="match status" value="1"/>
</dbReference>
<comment type="caution">
    <text evidence="8">The sequence shown here is derived from an EMBL/GenBank/DDBJ whole genome shotgun (WGS) entry which is preliminary data.</text>
</comment>
<dbReference type="EMBL" id="JAUSTY010000001">
    <property type="protein sequence ID" value="MDQ0164121.1"/>
    <property type="molecule type" value="Genomic_DNA"/>
</dbReference>
<dbReference type="NCBIfam" id="TIGR00361">
    <property type="entry name" value="ComEC_Rec2"/>
    <property type="match status" value="1"/>
</dbReference>
<feature type="transmembrane region" description="Helical" evidence="6">
    <location>
        <begin position="401"/>
        <end position="422"/>
    </location>
</feature>
<dbReference type="SUPFAM" id="SSF56281">
    <property type="entry name" value="Metallo-hydrolase/oxidoreductase"/>
    <property type="match status" value="1"/>
</dbReference>
<feature type="transmembrane region" description="Helical" evidence="6">
    <location>
        <begin position="322"/>
        <end position="340"/>
    </location>
</feature>
<evidence type="ECO:0000256" key="6">
    <source>
        <dbReference type="SAM" id="Phobius"/>
    </source>
</evidence>
<keyword evidence="5 6" id="KW-0472">Membrane</keyword>
<dbReference type="Gene3D" id="3.60.15.10">
    <property type="entry name" value="Ribonuclease Z/Hydroxyacylglutathione hydrolase-like"/>
    <property type="match status" value="1"/>
</dbReference>
<evidence type="ECO:0000259" key="7">
    <source>
        <dbReference type="SMART" id="SM00849"/>
    </source>
</evidence>
<dbReference type="InterPro" id="IPR036866">
    <property type="entry name" value="RibonucZ/Hydroxyglut_hydro"/>
</dbReference>
<proteinExistence type="predicted"/>
<keyword evidence="4 6" id="KW-1133">Transmembrane helix</keyword>
<evidence type="ECO:0000256" key="4">
    <source>
        <dbReference type="ARBA" id="ARBA00022989"/>
    </source>
</evidence>
<feature type="transmembrane region" description="Helical" evidence="6">
    <location>
        <begin position="26"/>
        <end position="42"/>
    </location>
</feature>
<feature type="transmembrane region" description="Helical" evidence="6">
    <location>
        <begin position="520"/>
        <end position="541"/>
    </location>
</feature>
<dbReference type="InterPro" id="IPR001279">
    <property type="entry name" value="Metallo-B-lactamas"/>
</dbReference>
<dbReference type="InterPro" id="IPR004797">
    <property type="entry name" value="Competence_ComEC/Rec2"/>
</dbReference>
<keyword evidence="3 6" id="KW-0812">Transmembrane</keyword>
<evidence type="ECO:0000313" key="9">
    <source>
        <dbReference type="Proteomes" id="UP001235840"/>
    </source>
</evidence>
<organism evidence="8 9">
    <name type="scientific">Caldalkalibacillus horti</name>
    <dbReference type="NCBI Taxonomy" id="77523"/>
    <lineage>
        <taxon>Bacteria</taxon>
        <taxon>Bacillati</taxon>
        <taxon>Bacillota</taxon>
        <taxon>Bacilli</taxon>
        <taxon>Bacillales</taxon>
        <taxon>Bacillaceae</taxon>
        <taxon>Caldalkalibacillus</taxon>
    </lineage>
</organism>
<dbReference type="PANTHER" id="PTHR30619:SF1">
    <property type="entry name" value="RECOMBINATION PROTEIN 2"/>
    <property type="match status" value="1"/>
</dbReference>
<dbReference type="Pfam" id="PF13567">
    <property type="entry name" value="DUF4131"/>
    <property type="match status" value="1"/>
</dbReference>
<dbReference type="InterPro" id="IPR052159">
    <property type="entry name" value="Competence_DNA_uptake"/>
</dbReference>
<name>A0ABT9VT09_9BACI</name>
<feature type="transmembrane region" description="Helical" evidence="6">
    <location>
        <begin position="347"/>
        <end position="364"/>
    </location>
</feature>
<sequence>MLQLTSYFMGAFIGQLILVTKLAPTWWLPILWSLLCALLILFRSKLLYPADHPYVIKQKKNLYLAFSLLLLLFISYFYLFHVTHKEQLAQTYSPLHTYAQNEQIVKVTGTLHSSVELDGNRIRYDLNVRYVNGNRLEKPQLIRVNRYAEVEEELDKTSTWRKGDLWQGNVKIQIPQEGRNPGAFNYQQFLRTQYIYFTALSVDTEWTIKESQKLLDRIRLTLDQRRNQWIQQTNMLFSEQIAPIVQAMTVGYRTDIDRDITEMYQQLGIVHILAISGLHVGIVVYSLYAILMQLPLTKEKVISILLVLIPIFIYLAGAQPSVIRAGLMAMLGLVLLRYGLWKHSLLILYLVFIINLLFNPMLIYQIGFQLSYFVTFMLIVASPYVNKWLQVFMKSPKLTQPITIAIVAELAAFPFLVYNFHLFSPLSLLVNIIVIPLYSLFFIPAAFLLPLLSYIHPYLIELGVYIYEKSLDFVHVILGRLYDFPFTVIYSGEPSGMWLLGYFSLLLLFYVILERKQYILVWLALASLCLWIAIQVLLPYIDSRAHITLLDVGQGEAIVIEAPYRREVVLVDVGGQVSFGREDWMERRNEFEVGRGILLPYLRYRGINKVDKVIFTHGHYDHYGGIQGLLGQIAIKRVYKSPIQPISEVEEDVLTQIKDQGIPIYGLRRGDYWGTTNSTFQVLFPQQDRPWIKWEGNPHDFNIVLLQDVYGHRFLWTGDAIESGEHEILDVYPGLKIDVLKLGHHGSQTSTTEELLVETEPKIGLISVGRNNLYRHPHPEILERLSRQPQMSVFRTDHHGGIVITVSQKSLKVRPTLQEKR</sequence>
<dbReference type="InterPro" id="IPR004477">
    <property type="entry name" value="ComEC_N"/>
</dbReference>
<feature type="transmembrane region" description="Helical" evidence="6">
    <location>
        <begin position="496"/>
        <end position="513"/>
    </location>
</feature>
<feature type="transmembrane region" description="Helical" evidence="6">
    <location>
        <begin position="268"/>
        <end position="288"/>
    </location>
</feature>
<evidence type="ECO:0000256" key="3">
    <source>
        <dbReference type="ARBA" id="ARBA00022692"/>
    </source>
</evidence>
<protein>
    <submittedName>
        <fullName evidence="8">Competence protein ComEC</fullName>
    </submittedName>
</protein>
<keyword evidence="2" id="KW-1003">Cell membrane</keyword>
<gene>
    <name evidence="8" type="ORF">J2S11_000020</name>
</gene>
<keyword evidence="9" id="KW-1185">Reference proteome</keyword>
<comment type="subcellular location">
    <subcellularLocation>
        <location evidence="1">Cell membrane</location>
        <topology evidence="1">Multi-pass membrane protein</topology>
    </subcellularLocation>
</comment>
<dbReference type="NCBIfam" id="TIGR00360">
    <property type="entry name" value="ComEC_N-term"/>
    <property type="match status" value="1"/>
</dbReference>